<sequence length="31" mass="3816">MGWFPSCTILFRRNRTMARSWGISQRIWAWT</sequence>
<accession>A0A0E9PJA1</accession>
<evidence type="ECO:0000313" key="1">
    <source>
        <dbReference type="EMBL" id="JAH03913.1"/>
    </source>
</evidence>
<proteinExistence type="predicted"/>
<organism evidence="1">
    <name type="scientific">Anguilla anguilla</name>
    <name type="common">European freshwater eel</name>
    <name type="synonym">Muraena anguilla</name>
    <dbReference type="NCBI Taxonomy" id="7936"/>
    <lineage>
        <taxon>Eukaryota</taxon>
        <taxon>Metazoa</taxon>
        <taxon>Chordata</taxon>
        <taxon>Craniata</taxon>
        <taxon>Vertebrata</taxon>
        <taxon>Euteleostomi</taxon>
        <taxon>Actinopterygii</taxon>
        <taxon>Neopterygii</taxon>
        <taxon>Teleostei</taxon>
        <taxon>Anguilliformes</taxon>
        <taxon>Anguillidae</taxon>
        <taxon>Anguilla</taxon>
    </lineage>
</organism>
<reference evidence="1" key="1">
    <citation type="submission" date="2014-11" db="EMBL/GenBank/DDBJ databases">
        <authorList>
            <person name="Amaro Gonzalez C."/>
        </authorList>
    </citation>
    <scope>NUCLEOTIDE SEQUENCE</scope>
</reference>
<dbReference type="AlphaFoldDB" id="A0A0E9PJA1"/>
<reference evidence="1" key="2">
    <citation type="journal article" date="2015" name="Fish Shellfish Immunol.">
        <title>Early steps in the European eel (Anguilla anguilla)-Vibrio vulnificus interaction in the gills: Role of the RtxA13 toxin.</title>
        <authorList>
            <person name="Callol A."/>
            <person name="Pajuelo D."/>
            <person name="Ebbesson L."/>
            <person name="Teles M."/>
            <person name="MacKenzie S."/>
            <person name="Amaro C."/>
        </authorList>
    </citation>
    <scope>NUCLEOTIDE SEQUENCE</scope>
</reference>
<dbReference type="EMBL" id="GBXM01104664">
    <property type="protein sequence ID" value="JAH03913.1"/>
    <property type="molecule type" value="Transcribed_RNA"/>
</dbReference>
<name>A0A0E9PJA1_ANGAN</name>
<protein>
    <submittedName>
        <fullName evidence="1">Uncharacterized protein</fullName>
    </submittedName>
</protein>